<dbReference type="Proteomes" id="UP000646548">
    <property type="component" value="Unassembled WGS sequence"/>
</dbReference>
<gene>
    <name evidence="1" type="ORF">FQA47_021500</name>
</gene>
<sequence length="79" mass="8283">MRLCPGLLQVSAHQSHVTGPRVLSSVVFAVVGYLYLQPQSSSVAVNRLGGATFGAVGFVCLQLRAAVSESRAASRHTTI</sequence>
<proteinExistence type="predicted"/>
<dbReference type="EMBL" id="WKFB01000974">
    <property type="protein sequence ID" value="KAF6716302.1"/>
    <property type="molecule type" value="Genomic_DNA"/>
</dbReference>
<comment type="caution">
    <text evidence="1">The sequence shown here is derived from an EMBL/GenBank/DDBJ whole genome shotgun (WGS) entry which is preliminary data.</text>
</comment>
<reference evidence="1" key="1">
    <citation type="journal article" name="BMC Genomics">
        <title>Long-read sequencing and de novo genome assembly of marine medaka (Oryzias melastigma).</title>
        <authorList>
            <person name="Liang P."/>
            <person name="Saqib H.S.A."/>
            <person name="Ni X."/>
            <person name="Shen Y."/>
        </authorList>
    </citation>
    <scope>NUCLEOTIDE SEQUENCE</scope>
    <source>
        <strain evidence="1">Bigg-433</strain>
    </source>
</reference>
<accession>A0A834BMC7</accession>
<organism evidence="1 2">
    <name type="scientific">Oryzias melastigma</name>
    <name type="common">Marine medaka</name>
    <dbReference type="NCBI Taxonomy" id="30732"/>
    <lineage>
        <taxon>Eukaryota</taxon>
        <taxon>Metazoa</taxon>
        <taxon>Chordata</taxon>
        <taxon>Craniata</taxon>
        <taxon>Vertebrata</taxon>
        <taxon>Euteleostomi</taxon>
        <taxon>Actinopterygii</taxon>
        <taxon>Neopterygii</taxon>
        <taxon>Teleostei</taxon>
        <taxon>Neoteleostei</taxon>
        <taxon>Acanthomorphata</taxon>
        <taxon>Ovalentaria</taxon>
        <taxon>Atherinomorphae</taxon>
        <taxon>Beloniformes</taxon>
        <taxon>Adrianichthyidae</taxon>
        <taxon>Oryziinae</taxon>
        <taxon>Oryzias</taxon>
    </lineage>
</organism>
<dbReference type="AlphaFoldDB" id="A0A834BMC7"/>
<evidence type="ECO:0000313" key="2">
    <source>
        <dbReference type="Proteomes" id="UP000646548"/>
    </source>
</evidence>
<name>A0A834BMC7_ORYME</name>
<protein>
    <submittedName>
        <fullName evidence="1">Uncharacterized protein</fullName>
    </submittedName>
</protein>
<evidence type="ECO:0000313" key="1">
    <source>
        <dbReference type="EMBL" id="KAF6716302.1"/>
    </source>
</evidence>